<dbReference type="Gene3D" id="2.40.160.10">
    <property type="entry name" value="Porin"/>
    <property type="match status" value="1"/>
</dbReference>
<dbReference type="InterPro" id="IPR023614">
    <property type="entry name" value="Porin_dom_sf"/>
</dbReference>
<dbReference type="EMBL" id="CAMAPD010000011">
    <property type="protein sequence ID" value="CAH9061025.1"/>
    <property type="molecule type" value="Genomic_DNA"/>
</dbReference>
<dbReference type="GO" id="GO:0015288">
    <property type="term" value="F:porin activity"/>
    <property type="evidence" value="ECO:0007669"/>
    <property type="project" value="InterPro"/>
</dbReference>
<accession>A0A9W4QUH4</accession>
<dbReference type="Proteomes" id="UP001152485">
    <property type="component" value="Unassembled WGS sequence"/>
</dbReference>
<evidence type="ECO:0000313" key="5">
    <source>
        <dbReference type="Proteomes" id="UP001152467"/>
    </source>
</evidence>
<evidence type="ECO:0000256" key="1">
    <source>
        <dbReference type="SAM" id="SignalP"/>
    </source>
</evidence>
<organism evidence="3 5">
    <name type="scientific">Pseudoalteromonas holothuriae</name>
    <dbReference type="NCBI Taxonomy" id="2963714"/>
    <lineage>
        <taxon>Bacteria</taxon>
        <taxon>Pseudomonadati</taxon>
        <taxon>Pseudomonadota</taxon>
        <taxon>Gammaproteobacteria</taxon>
        <taxon>Alteromonadales</taxon>
        <taxon>Pseudoalteromonadaceae</taxon>
        <taxon>Pseudoalteromonas</taxon>
    </lineage>
</organism>
<sequence>MKKQLIAGALCCALNGTAYGADLRINGFASIVAGSASDDNMAVFGYEDEVSFSNESMFAIQVSSDLGDGLSATAQIVSRGRDDYDAKFEWAYVSYDINDSLRISAGKMRLPLFRYSDFIEVGYAYRWIRPPQSVYNFAFSTPTGLSLLHNTQIGDWDSTAQAVYGRFEGDFIAVTGQDRGKLNDILGFNWTMTRDWLTLRASYVMAETTISLDNSAQLTGLANALQQFGIQDEYNKLLINEDDGTFIGVGFAIDYNNFLLDGEYTEIEVDNSLLAEQSQYYISVGYRLNDWTVHLTYESNDDEHPTSRFNQVPETITAANGEQIRVSTDSTNPNAPLIKDAMNNALRTAHNDTNTVSVGARYDFHPSAALKVEWSRLDNDLSNQDNDVIAVAIDLVF</sequence>
<name>A0A9W4QUH4_9GAMM</name>
<keyword evidence="5" id="KW-1185">Reference proteome</keyword>
<gene>
    <name evidence="3" type="ORF">PSECIP111854_01243</name>
    <name evidence="4" type="ORF">PSECIP111951_02401</name>
</gene>
<dbReference type="SUPFAM" id="SSF56935">
    <property type="entry name" value="Porins"/>
    <property type="match status" value="1"/>
</dbReference>
<feature type="chain" id="PRO_5040781144" description="Porin domain-containing protein" evidence="1">
    <location>
        <begin position="21"/>
        <end position="397"/>
    </location>
</feature>
<protein>
    <recommendedName>
        <fullName evidence="2">Porin domain-containing protein</fullName>
    </recommendedName>
</protein>
<evidence type="ECO:0000313" key="4">
    <source>
        <dbReference type="EMBL" id="CAH9061025.1"/>
    </source>
</evidence>
<evidence type="ECO:0000313" key="3">
    <source>
        <dbReference type="EMBL" id="CAH9053807.1"/>
    </source>
</evidence>
<feature type="domain" description="Porin" evidence="2">
    <location>
        <begin position="10"/>
        <end position="380"/>
    </location>
</feature>
<reference evidence="3 6" key="1">
    <citation type="submission" date="2022-07" db="EMBL/GenBank/DDBJ databases">
        <authorList>
            <person name="Criscuolo A."/>
        </authorList>
    </citation>
    <scope>NUCLEOTIDE SEQUENCE</scope>
    <source>
        <strain evidence="6">CIP 111951</strain>
        <strain evidence="3">CIP111854</strain>
        <strain evidence="4">CIP111951</strain>
    </source>
</reference>
<evidence type="ECO:0000259" key="2">
    <source>
        <dbReference type="Pfam" id="PF13609"/>
    </source>
</evidence>
<dbReference type="InterPro" id="IPR033900">
    <property type="entry name" value="Gram_neg_porin_domain"/>
</dbReference>
<evidence type="ECO:0000313" key="6">
    <source>
        <dbReference type="Proteomes" id="UP001152485"/>
    </source>
</evidence>
<dbReference type="Pfam" id="PF13609">
    <property type="entry name" value="Porin_4"/>
    <property type="match status" value="1"/>
</dbReference>
<proteinExistence type="predicted"/>
<comment type="caution">
    <text evidence="3">The sequence shown here is derived from an EMBL/GenBank/DDBJ whole genome shotgun (WGS) entry which is preliminary data.</text>
</comment>
<dbReference type="AlphaFoldDB" id="A0A9W4QUH4"/>
<dbReference type="Proteomes" id="UP001152467">
    <property type="component" value="Unassembled WGS sequence"/>
</dbReference>
<keyword evidence="1" id="KW-0732">Signal</keyword>
<dbReference type="RefSeq" id="WP_261593615.1">
    <property type="nucleotide sequence ID" value="NZ_CAMAPC010000003.1"/>
</dbReference>
<dbReference type="EMBL" id="CAMAPC010000003">
    <property type="protein sequence ID" value="CAH9053807.1"/>
    <property type="molecule type" value="Genomic_DNA"/>
</dbReference>
<feature type="signal peptide" evidence="1">
    <location>
        <begin position="1"/>
        <end position="20"/>
    </location>
</feature>
<dbReference type="GO" id="GO:0016020">
    <property type="term" value="C:membrane"/>
    <property type="evidence" value="ECO:0007669"/>
    <property type="project" value="InterPro"/>
</dbReference>